<dbReference type="AlphaFoldDB" id="A0A9N9PI09"/>
<keyword evidence="1" id="KW-0812">Transmembrane</keyword>
<organism evidence="2 3">
    <name type="scientific">Dentiscutata erythropus</name>
    <dbReference type="NCBI Taxonomy" id="1348616"/>
    <lineage>
        <taxon>Eukaryota</taxon>
        <taxon>Fungi</taxon>
        <taxon>Fungi incertae sedis</taxon>
        <taxon>Mucoromycota</taxon>
        <taxon>Glomeromycotina</taxon>
        <taxon>Glomeromycetes</taxon>
        <taxon>Diversisporales</taxon>
        <taxon>Gigasporaceae</taxon>
        <taxon>Dentiscutata</taxon>
    </lineage>
</organism>
<accession>A0A9N9PI09</accession>
<comment type="caution">
    <text evidence="2">The sequence shown here is derived from an EMBL/GenBank/DDBJ whole genome shotgun (WGS) entry which is preliminary data.</text>
</comment>
<evidence type="ECO:0000313" key="2">
    <source>
        <dbReference type="EMBL" id="CAG8829626.1"/>
    </source>
</evidence>
<reference evidence="2" key="1">
    <citation type="submission" date="2021-06" db="EMBL/GenBank/DDBJ databases">
        <authorList>
            <person name="Kallberg Y."/>
            <person name="Tangrot J."/>
            <person name="Rosling A."/>
        </authorList>
    </citation>
    <scope>NUCLEOTIDE SEQUENCE</scope>
    <source>
        <strain evidence="2">MA453B</strain>
    </source>
</reference>
<evidence type="ECO:0000313" key="3">
    <source>
        <dbReference type="Proteomes" id="UP000789405"/>
    </source>
</evidence>
<dbReference type="Proteomes" id="UP000789405">
    <property type="component" value="Unassembled WGS sequence"/>
</dbReference>
<proteinExistence type="predicted"/>
<name>A0A9N9PI09_9GLOM</name>
<gene>
    <name evidence="2" type="ORF">DERYTH_LOCUS28723</name>
</gene>
<feature type="non-terminal residue" evidence="2">
    <location>
        <position position="102"/>
    </location>
</feature>
<feature type="non-terminal residue" evidence="2">
    <location>
        <position position="1"/>
    </location>
</feature>
<keyword evidence="3" id="KW-1185">Reference proteome</keyword>
<sequence>QLTKLSIGEVFVELGVGIIVVFEGDGVFDGNGVVEEVVLEGNSLVVVVNVVFVVLVVVVVSEGKIGFVENVKIVVVGVGCGILVVEVVVVVVGVGIVVVSVG</sequence>
<keyword evidence="1" id="KW-0472">Membrane</keyword>
<keyword evidence="1" id="KW-1133">Transmembrane helix</keyword>
<dbReference type="EMBL" id="CAJVPY010073566">
    <property type="protein sequence ID" value="CAG8829626.1"/>
    <property type="molecule type" value="Genomic_DNA"/>
</dbReference>
<evidence type="ECO:0000256" key="1">
    <source>
        <dbReference type="SAM" id="Phobius"/>
    </source>
</evidence>
<feature type="transmembrane region" description="Helical" evidence="1">
    <location>
        <begin position="73"/>
        <end position="99"/>
    </location>
</feature>
<protein>
    <submittedName>
        <fullName evidence="2">8027_t:CDS:1</fullName>
    </submittedName>
</protein>
<feature type="transmembrane region" description="Helical" evidence="1">
    <location>
        <begin position="43"/>
        <end position="61"/>
    </location>
</feature>